<evidence type="ECO:0000256" key="10">
    <source>
        <dbReference type="ARBA" id="ARBA00023242"/>
    </source>
</evidence>
<dbReference type="Gene3D" id="3.40.1170.60">
    <property type="match status" value="1"/>
</dbReference>
<keyword evidence="7" id="KW-0862">Zinc</keyword>
<evidence type="ECO:0000256" key="12">
    <source>
        <dbReference type="PROSITE-ProRule" id="PRU00042"/>
    </source>
</evidence>
<keyword evidence="9" id="KW-0234">DNA repair</keyword>
<dbReference type="GO" id="GO:0005739">
    <property type="term" value="C:mitochondrion"/>
    <property type="evidence" value="ECO:0007669"/>
    <property type="project" value="UniProtKB-SubCell"/>
</dbReference>
<dbReference type="GO" id="GO:0003684">
    <property type="term" value="F:damaged DNA binding"/>
    <property type="evidence" value="ECO:0007669"/>
    <property type="project" value="InterPro"/>
</dbReference>
<evidence type="ECO:0000256" key="7">
    <source>
        <dbReference type="ARBA" id="ARBA00022833"/>
    </source>
</evidence>
<dbReference type="SUPFAM" id="SSF100879">
    <property type="entry name" value="Lesion bypass DNA polymerase (Y-family), little finger domain"/>
    <property type="match status" value="1"/>
</dbReference>
<feature type="domain" description="UmuC" evidence="15">
    <location>
        <begin position="51"/>
        <end position="314"/>
    </location>
</feature>
<evidence type="ECO:0000259" key="14">
    <source>
        <dbReference type="PROSITE" id="PS50157"/>
    </source>
</evidence>
<keyword evidence="18" id="KW-1185">Reference proteome</keyword>
<evidence type="ECO:0000256" key="3">
    <source>
        <dbReference type="ARBA" id="ARBA00022679"/>
    </source>
</evidence>
<dbReference type="Pfam" id="PF00817">
    <property type="entry name" value="IMS"/>
    <property type="match status" value="1"/>
</dbReference>
<evidence type="ECO:0000313" key="18">
    <source>
        <dbReference type="Proteomes" id="UP000233524"/>
    </source>
</evidence>
<dbReference type="PROSITE" id="PS50173">
    <property type="entry name" value="UMUC"/>
    <property type="match status" value="1"/>
</dbReference>
<sequence>MLIEIPTPKLGLRSLCAKMAYSSQSMQLSAFTHRHLSQMASYSTATPLRVIAHIDLDAFYAQCEMVRLGVSEDVPLAVQQWQNLIAVNYPARKFGITRRTNITEARKLCPHLVAQHVATWREGDDKWSYRPDAAANIARDKVSLDPYRLESRRILTVIEEALPQAPLQRIEKAGIDEVFVDLSAHVHHVLLARFPELQDAAGPGADLSRNLPPPPVTALDWNSDHLVALDEAEEARDPDWDDVVLSIGADIVRDVRARVRERLHYTCSGGISHNKLLSKLGSAQNKPNKQTVIRSRAVTTFLATIKFTKMRNLGGKLGDQVASEFDTEEINELLSVPLVNLKARLGQDTGLWVYNTIRGIDHSEVNPRTKIKSMLSAKSFRPPIHTREQAERWIKIFAADIFARLVVEGILENRRRPKSLTLHLRHNGHTRSRQTPIPPGKPLNEAALAALGNTLLTLIMSEGEVWPCLHMNMSVSGLEDGVTGNLGIGTFLMRGSDARVLNDVSKPLLLEETTSLVELNAGHTDSAMNNLERKRRHSGGSNIEHFFAKPTTPEKTDGPHHSTYQQPKSNVIYNSNEPNHDAPSSLASGLYLGRVTHPDTIHKTPGNFMRHSKQDLSARENMVMTPAHRCPSHFSQTAADEKERPASYTCSKCSTPFSNYMDLQSHNDWHVAMDLQERDARVEERVRSAFAGRGIGDLGQKPGAKSGKSSGRKLASGLAASSSTSTSGRRGRGRGTKPGLEPGQRRLDFG</sequence>
<dbReference type="InterPro" id="IPR017961">
    <property type="entry name" value="DNA_pol_Y-fam_little_finger"/>
</dbReference>
<keyword evidence="10" id="KW-0539">Nucleus</keyword>
<proteinExistence type="predicted"/>
<dbReference type="GO" id="GO:0005657">
    <property type="term" value="C:replication fork"/>
    <property type="evidence" value="ECO:0007669"/>
    <property type="project" value="UniProtKB-ARBA"/>
</dbReference>
<keyword evidence="3" id="KW-0808">Transferase</keyword>
<dbReference type="EMBL" id="NLAX01000004">
    <property type="protein sequence ID" value="PKS12052.1"/>
    <property type="molecule type" value="Genomic_DNA"/>
</dbReference>
<evidence type="ECO:0000256" key="2">
    <source>
        <dbReference type="ARBA" id="ARBA00004173"/>
    </source>
</evidence>
<feature type="region of interest" description="Disordered" evidence="13">
    <location>
        <begin position="693"/>
        <end position="750"/>
    </location>
</feature>
<name>A0A2N3NI73_9PEZI</name>
<dbReference type="GO" id="GO:0070987">
    <property type="term" value="P:error-free translesion synthesis"/>
    <property type="evidence" value="ECO:0007669"/>
    <property type="project" value="UniProtKB-ARBA"/>
</dbReference>
<dbReference type="OrthoDB" id="5723at2759"/>
<evidence type="ECO:0000256" key="8">
    <source>
        <dbReference type="ARBA" id="ARBA00023128"/>
    </source>
</evidence>
<dbReference type="Proteomes" id="UP000233524">
    <property type="component" value="Unassembled WGS sequence"/>
</dbReference>
<protein>
    <recommendedName>
        <fullName evidence="11">DNA polymerase eta</fullName>
    </recommendedName>
</protein>
<keyword evidence="5" id="KW-0227">DNA damage</keyword>
<dbReference type="VEuPathDB" id="FungiDB:jhhlp_001348"/>
<dbReference type="GO" id="GO:0008270">
    <property type="term" value="F:zinc ion binding"/>
    <property type="evidence" value="ECO:0007669"/>
    <property type="project" value="UniProtKB-KW"/>
</dbReference>
<dbReference type="InterPro" id="IPR041298">
    <property type="entry name" value="UBZ3"/>
</dbReference>
<dbReference type="Pfam" id="PF18439">
    <property type="entry name" value="zf_UBZ"/>
    <property type="match status" value="1"/>
</dbReference>
<dbReference type="SUPFAM" id="SSF56672">
    <property type="entry name" value="DNA/RNA polymerases"/>
    <property type="match status" value="1"/>
</dbReference>
<keyword evidence="4" id="KW-0479">Metal-binding</keyword>
<dbReference type="PANTHER" id="PTHR45873">
    <property type="entry name" value="DNA POLYMERASE ETA"/>
    <property type="match status" value="1"/>
</dbReference>
<feature type="region of interest" description="Disordered" evidence="13">
    <location>
        <begin position="536"/>
        <end position="564"/>
    </location>
</feature>
<dbReference type="PIRSF" id="PIRSF036603">
    <property type="entry name" value="DPol_eta"/>
    <property type="match status" value="1"/>
</dbReference>
<dbReference type="PROSITE" id="PS00028">
    <property type="entry name" value="ZINC_FINGER_C2H2_1"/>
    <property type="match status" value="1"/>
</dbReference>
<evidence type="ECO:0000256" key="5">
    <source>
        <dbReference type="ARBA" id="ARBA00022763"/>
    </source>
</evidence>
<feature type="domain" description="UBZ3-type" evidence="16">
    <location>
        <begin position="643"/>
        <end position="678"/>
    </location>
</feature>
<reference evidence="17 18" key="1">
    <citation type="journal article" date="2017" name="G3 (Bethesda)">
        <title>First Draft Genome Sequence of the Pathogenic Fungus Lomentospora prolificans (Formerly Scedosporium prolificans).</title>
        <authorList>
            <person name="Luo R."/>
            <person name="Zimin A."/>
            <person name="Workman R."/>
            <person name="Fan Y."/>
            <person name="Pertea G."/>
            <person name="Grossman N."/>
            <person name="Wear M.P."/>
            <person name="Jia B."/>
            <person name="Miller H."/>
            <person name="Casadevall A."/>
            <person name="Timp W."/>
            <person name="Zhang S.X."/>
            <person name="Salzberg S.L."/>
        </authorList>
    </citation>
    <scope>NUCLEOTIDE SEQUENCE [LARGE SCALE GENOMIC DNA]</scope>
    <source>
        <strain evidence="17 18">JHH-5317</strain>
    </source>
</reference>
<dbReference type="Gene3D" id="1.10.150.20">
    <property type="entry name" value="5' to 3' exonuclease, C-terminal subdomain"/>
    <property type="match status" value="1"/>
</dbReference>
<gene>
    <name evidence="17" type="ORF">jhhlp_001348</name>
</gene>
<evidence type="ECO:0000256" key="6">
    <source>
        <dbReference type="ARBA" id="ARBA00022771"/>
    </source>
</evidence>
<keyword evidence="8" id="KW-0496">Mitochondrion</keyword>
<evidence type="ECO:0000256" key="9">
    <source>
        <dbReference type="ARBA" id="ARBA00023204"/>
    </source>
</evidence>
<dbReference type="PROSITE" id="PS51907">
    <property type="entry name" value="ZF_UBZ3"/>
    <property type="match status" value="1"/>
</dbReference>
<dbReference type="InParanoid" id="A0A2N3NI73"/>
<dbReference type="FunFam" id="3.40.1170.60:FF:000008">
    <property type="entry name" value="DNA polymerase eta subunit"/>
    <property type="match status" value="1"/>
</dbReference>
<dbReference type="GO" id="GO:0007064">
    <property type="term" value="P:mitotic sister chromatid cohesion"/>
    <property type="evidence" value="ECO:0007669"/>
    <property type="project" value="UniProtKB-ARBA"/>
</dbReference>
<comment type="subcellular location">
    <subcellularLocation>
        <location evidence="2">Mitochondrion</location>
    </subcellularLocation>
    <subcellularLocation>
        <location evidence="1">Nucleus</location>
    </subcellularLocation>
</comment>
<accession>A0A2N3NI73</accession>
<dbReference type="Pfam" id="PF21704">
    <property type="entry name" value="POLH-Rev1_HhH"/>
    <property type="match status" value="1"/>
</dbReference>
<organism evidence="17 18">
    <name type="scientific">Lomentospora prolificans</name>
    <dbReference type="NCBI Taxonomy" id="41688"/>
    <lineage>
        <taxon>Eukaryota</taxon>
        <taxon>Fungi</taxon>
        <taxon>Dikarya</taxon>
        <taxon>Ascomycota</taxon>
        <taxon>Pezizomycotina</taxon>
        <taxon>Sordariomycetes</taxon>
        <taxon>Hypocreomycetidae</taxon>
        <taxon>Microascales</taxon>
        <taxon>Microascaceae</taxon>
        <taxon>Lomentospora</taxon>
    </lineage>
</organism>
<dbReference type="Gene3D" id="3.30.70.270">
    <property type="match status" value="1"/>
</dbReference>
<dbReference type="GO" id="GO:0042276">
    <property type="term" value="P:error-prone translesion synthesis"/>
    <property type="evidence" value="ECO:0007669"/>
    <property type="project" value="TreeGrafter"/>
</dbReference>
<evidence type="ECO:0000259" key="16">
    <source>
        <dbReference type="PROSITE" id="PS51907"/>
    </source>
</evidence>
<dbReference type="AlphaFoldDB" id="A0A2N3NI73"/>
<dbReference type="FunFam" id="1.10.150.20:FF:000014">
    <property type="entry name" value="Polymerase (DNA directed), eta"/>
    <property type="match status" value="1"/>
</dbReference>
<keyword evidence="6 12" id="KW-0863">Zinc-finger</keyword>
<dbReference type="Pfam" id="PF11799">
    <property type="entry name" value="IMS_C"/>
    <property type="match status" value="1"/>
</dbReference>
<dbReference type="FunCoup" id="A0A2N3NI73">
    <property type="interactions" value="590"/>
</dbReference>
<dbReference type="STRING" id="41688.A0A2N3NI73"/>
<feature type="domain" description="C2H2-type" evidence="14">
    <location>
        <begin position="648"/>
        <end position="675"/>
    </location>
</feature>
<dbReference type="InterPro" id="IPR043128">
    <property type="entry name" value="Rev_trsase/Diguanyl_cyclase"/>
</dbReference>
<evidence type="ECO:0000256" key="1">
    <source>
        <dbReference type="ARBA" id="ARBA00004123"/>
    </source>
</evidence>
<dbReference type="GO" id="GO:0005634">
    <property type="term" value="C:nucleus"/>
    <property type="evidence" value="ECO:0007669"/>
    <property type="project" value="UniProtKB-SubCell"/>
</dbReference>
<evidence type="ECO:0000259" key="15">
    <source>
        <dbReference type="PROSITE" id="PS50173"/>
    </source>
</evidence>
<dbReference type="GO" id="GO:0003887">
    <property type="term" value="F:DNA-directed DNA polymerase activity"/>
    <property type="evidence" value="ECO:0007669"/>
    <property type="project" value="TreeGrafter"/>
</dbReference>
<dbReference type="InterPro" id="IPR043502">
    <property type="entry name" value="DNA/RNA_pol_sf"/>
</dbReference>
<dbReference type="InterPro" id="IPR001126">
    <property type="entry name" value="UmuC"/>
</dbReference>
<dbReference type="InterPro" id="IPR052230">
    <property type="entry name" value="DNA_polymerase_eta"/>
</dbReference>
<dbReference type="PANTHER" id="PTHR45873:SF1">
    <property type="entry name" value="DNA POLYMERASE ETA"/>
    <property type="match status" value="1"/>
</dbReference>
<dbReference type="PROSITE" id="PS50157">
    <property type="entry name" value="ZINC_FINGER_C2H2_2"/>
    <property type="match status" value="1"/>
</dbReference>
<evidence type="ECO:0000256" key="13">
    <source>
        <dbReference type="SAM" id="MobiDB-lite"/>
    </source>
</evidence>
<dbReference type="InterPro" id="IPR013087">
    <property type="entry name" value="Znf_C2H2_type"/>
</dbReference>
<dbReference type="GO" id="GO:0006281">
    <property type="term" value="P:DNA repair"/>
    <property type="evidence" value="ECO:0007669"/>
    <property type="project" value="UniProtKB-KW"/>
</dbReference>
<evidence type="ECO:0000313" key="17">
    <source>
        <dbReference type="EMBL" id="PKS12052.1"/>
    </source>
</evidence>
<dbReference type="Gene3D" id="3.30.1490.100">
    <property type="entry name" value="DNA polymerase, Y-family, little finger domain"/>
    <property type="match status" value="1"/>
</dbReference>
<dbReference type="GO" id="GO:0035861">
    <property type="term" value="C:site of double-strand break"/>
    <property type="evidence" value="ECO:0007669"/>
    <property type="project" value="TreeGrafter"/>
</dbReference>
<evidence type="ECO:0000256" key="4">
    <source>
        <dbReference type="ARBA" id="ARBA00022723"/>
    </source>
</evidence>
<comment type="caution">
    <text evidence="17">The sequence shown here is derived from an EMBL/GenBank/DDBJ whole genome shotgun (WGS) entry which is preliminary data.</text>
</comment>
<feature type="compositionally biased region" description="Low complexity" evidence="13">
    <location>
        <begin position="712"/>
        <end position="728"/>
    </location>
</feature>
<dbReference type="GO" id="GO:0009314">
    <property type="term" value="P:response to radiation"/>
    <property type="evidence" value="ECO:0007669"/>
    <property type="project" value="TreeGrafter"/>
</dbReference>
<dbReference type="InterPro" id="IPR036775">
    <property type="entry name" value="DNA_pol_Y-fam_lit_finger_sf"/>
</dbReference>
<evidence type="ECO:0000256" key="11">
    <source>
        <dbReference type="ARBA" id="ARBA00044975"/>
    </source>
</evidence>